<proteinExistence type="predicted"/>
<protein>
    <submittedName>
        <fullName evidence="1">ABC transporter substrate-binding protein</fullName>
    </submittedName>
</protein>
<organism evidence="1 2">
    <name type="scientific">Leptothrix discophora</name>
    <dbReference type="NCBI Taxonomy" id="89"/>
    <lineage>
        <taxon>Bacteria</taxon>
        <taxon>Pseudomonadati</taxon>
        <taxon>Pseudomonadota</taxon>
        <taxon>Betaproteobacteria</taxon>
        <taxon>Burkholderiales</taxon>
        <taxon>Sphaerotilaceae</taxon>
        <taxon>Leptothrix</taxon>
    </lineage>
</organism>
<sequence length="296" mass="31602">MIGYIAQRAGPWHLDAAFLDGLRELGYAEGRHFRMEYRWGPNVADLPALAVELVRLRVDVIVSSGYPSNKAAKDATVAVPIPIVMATSGDAVQEGLVATLSRPGGNITGLSVLNRELTGKRLQVIREAVPGLRRIGALFNGSNPAMPPQFSEVQAAAQMLGLQAVPLDVSFPAGIEPAFASSSKSGIGAVMILSDSSTIAHRNELCAAALRHRMPTIFSNRDYIRAGGMMSYGPNLAENFKQAAAYVDRILKGANPATMPVQQPTRFELIVNRGTAKGLGIALPQSLLVRADDFVD</sequence>
<dbReference type="PANTHER" id="PTHR35271">
    <property type="entry name" value="ABC TRANSPORTER, SUBSTRATE-BINDING LIPOPROTEIN-RELATED"/>
    <property type="match status" value="1"/>
</dbReference>
<dbReference type="PANTHER" id="PTHR35271:SF1">
    <property type="entry name" value="ABC TRANSPORTER, SUBSTRATE-BINDING LIPOPROTEIN"/>
    <property type="match status" value="1"/>
</dbReference>
<accession>A0ABT9G860</accession>
<evidence type="ECO:0000313" key="2">
    <source>
        <dbReference type="Proteomes" id="UP001235760"/>
    </source>
</evidence>
<dbReference type="CDD" id="cd06325">
    <property type="entry name" value="PBP1_ABC_unchar_transporter"/>
    <property type="match status" value="1"/>
</dbReference>
<dbReference type="Pfam" id="PF04392">
    <property type="entry name" value="ABC_sub_bind"/>
    <property type="match status" value="1"/>
</dbReference>
<gene>
    <name evidence="1" type="ORF">Q8X39_18655</name>
</gene>
<dbReference type="EMBL" id="JAUZEE010000013">
    <property type="protein sequence ID" value="MDP4302663.1"/>
    <property type="molecule type" value="Genomic_DNA"/>
</dbReference>
<dbReference type="RefSeq" id="WP_305751201.1">
    <property type="nucleotide sequence ID" value="NZ_JAUZEE010000013.1"/>
</dbReference>
<dbReference type="Gene3D" id="3.40.50.2300">
    <property type="match status" value="2"/>
</dbReference>
<keyword evidence="2" id="KW-1185">Reference proteome</keyword>
<evidence type="ECO:0000313" key="1">
    <source>
        <dbReference type="EMBL" id="MDP4302663.1"/>
    </source>
</evidence>
<dbReference type="Proteomes" id="UP001235760">
    <property type="component" value="Unassembled WGS sequence"/>
</dbReference>
<dbReference type="InterPro" id="IPR007487">
    <property type="entry name" value="ABC_transpt-TYRBP-like"/>
</dbReference>
<name>A0ABT9G860_LEPDI</name>
<reference evidence="1 2" key="1">
    <citation type="submission" date="2023-08" db="EMBL/GenBank/DDBJ databases">
        <authorList>
            <person name="Roldan D.M."/>
            <person name="Menes R.J."/>
        </authorList>
    </citation>
    <scope>NUCLEOTIDE SEQUENCE [LARGE SCALE GENOMIC DNA]</scope>
    <source>
        <strain evidence="1 2">CCM 2812</strain>
    </source>
</reference>
<comment type="caution">
    <text evidence="1">The sequence shown here is derived from an EMBL/GenBank/DDBJ whole genome shotgun (WGS) entry which is preliminary data.</text>
</comment>